<dbReference type="RefSeq" id="WP_158435058.1">
    <property type="nucleotide sequence ID" value="NZ_CP007536.1"/>
</dbReference>
<protein>
    <submittedName>
        <fullName evidence="1">Uncharacterized protein</fullName>
    </submittedName>
</protein>
<dbReference type="Proteomes" id="UP000027093">
    <property type="component" value="Chromosome"/>
</dbReference>
<evidence type="ECO:0000313" key="2">
    <source>
        <dbReference type="Proteomes" id="UP000027093"/>
    </source>
</evidence>
<dbReference type="AlphaFoldDB" id="A0A060HNM2"/>
<accession>A0A060HNM2</accession>
<name>A0A060HNM2_9ARCH</name>
<dbReference type="GeneID" id="74945860"/>
<gene>
    <name evidence="1" type="ORF">NVIE_005950</name>
</gene>
<dbReference type="HOGENOM" id="CLU_3148096_0_0_2"/>
<organism evidence="1 2">
    <name type="scientific">Nitrososphaera viennensis EN76</name>
    <dbReference type="NCBI Taxonomy" id="926571"/>
    <lineage>
        <taxon>Archaea</taxon>
        <taxon>Nitrososphaerota</taxon>
        <taxon>Nitrososphaeria</taxon>
        <taxon>Nitrososphaerales</taxon>
        <taxon>Nitrososphaeraceae</taxon>
        <taxon>Nitrososphaera</taxon>
    </lineage>
</organism>
<sequence length="48" mass="5343">MVFVLDLPSTDRIPAIAEPLFQLGATVELHPTMNIDDLKKAIQNLPKQ</sequence>
<evidence type="ECO:0000313" key="1">
    <source>
        <dbReference type="EMBL" id="AIC14797.1"/>
    </source>
</evidence>
<reference evidence="1 2" key="1">
    <citation type="journal article" date="2014" name="Int. J. Syst. Evol. Microbiol.">
        <title>Nitrososphaera viennensis gen. nov., sp. nov., an aerobic and mesophilic, ammonia-oxidizing archaeon from soil and a member of the archaeal phylum Thaumarchaeota.</title>
        <authorList>
            <person name="Stieglmeier M."/>
            <person name="Klingl A."/>
            <person name="Alves R.J."/>
            <person name="Rittmann S.K."/>
            <person name="Melcher M."/>
            <person name="Leisch N."/>
            <person name="Schleper C."/>
        </authorList>
    </citation>
    <scope>NUCLEOTIDE SEQUENCE [LARGE SCALE GENOMIC DNA]</scope>
    <source>
        <strain evidence="1">EN76</strain>
    </source>
</reference>
<dbReference type="EMBL" id="CP007536">
    <property type="protein sequence ID" value="AIC14797.1"/>
    <property type="molecule type" value="Genomic_DNA"/>
</dbReference>
<dbReference type="KEGG" id="nvn:NVIE_005950"/>
<proteinExistence type="predicted"/>
<keyword evidence="2" id="KW-1185">Reference proteome</keyword>